<dbReference type="GO" id="GO:0005643">
    <property type="term" value="C:nuclear pore"/>
    <property type="evidence" value="ECO:0007669"/>
    <property type="project" value="EnsemblMetazoa"/>
</dbReference>
<dbReference type="InParanoid" id="G0NRG0"/>
<proteinExistence type="predicted"/>
<dbReference type="PANTHER" id="PTHR38697:SF1">
    <property type="entry name" value="NUCLEAR PORE COMPLEX PROTEIN SIMILAR TO S. CEREVISIAE NUP2 (EUROFUNG)"/>
    <property type="match status" value="1"/>
</dbReference>
<dbReference type="InterPro" id="IPR011993">
    <property type="entry name" value="PH-like_dom_sf"/>
</dbReference>
<feature type="compositionally biased region" description="Basic and acidic residues" evidence="1">
    <location>
        <begin position="263"/>
        <end position="273"/>
    </location>
</feature>
<dbReference type="GO" id="GO:1901990">
    <property type="term" value="P:regulation of mitotic cell cycle phase transition"/>
    <property type="evidence" value="ECO:0007669"/>
    <property type="project" value="EnsemblMetazoa"/>
</dbReference>
<dbReference type="OMA" id="TTMMIRF"/>
<keyword evidence="3" id="KW-1185">Reference proteome</keyword>
<dbReference type="Pfam" id="PF13634">
    <property type="entry name" value="Nucleoporin_FG"/>
    <property type="match status" value="1"/>
</dbReference>
<feature type="region of interest" description="Disordered" evidence="1">
    <location>
        <begin position="154"/>
        <end position="234"/>
    </location>
</feature>
<dbReference type="Proteomes" id="UP000008068">
    <property type="component" value="Unassembled WGS sequence"/>
</dbReference>
<dbReference type="HOGENOM" id="CLU_548880_0_0_1"/>
<evidence type="ECO:0000256" key="1">
    <source>
        <dbReference type="SAM" id="MobiDB-lite"/>
    </source>
</evidence>
<sequence>MSSDTASLPPTSEQQMNIFRLRDKMSLLNSEFLKVIQSYYEEKNSYDFSTTMLSYLDHVKKLKELYHVGDGVVVPKTVTPAVPEPARKNVVAAPEKSVNVAQRKIAKATRRNGASQSSDSPKIANSTVFAASSPASVASAPKFGDISVIAKETPAPLSKTGPSVESSAPAAARKRAIRGGGPLGGSESVIFKSGNNEPQASTSTVQIPETNIKFPEPSKDFWTKKDSNSGTAPSNAGSLFAFLGKDNDKAKEPSKFTGFSFGKKADTESEAGSKTESTGKPMFGSQATTEECPKKSMFGASNGADESPKKTLFGTQKSADDASKTSMFGAQKTSDDAPKVLFGQKTTTADVPKTSLFGAQKTSDASQKSSVPLFGTSNTNEATSPPKLTFGQPKEKSDDASSSAPKPFSALSFGASLFGSSAGKPATTTAPTLTFGSGTSTSSGSVFGGFAGLAQKAMDNQSKPEGGDEEDAEYVPPKVETVEAEEPDSVLSSKVAVFKFSGKEYTKLGVGMLHVKNSDGKFSVLIRAATATGAVWLNALCNKTMKATIVDEKGDRIRLTCPTSMTEMTTMMIRFGTAEGAKKFTDKIAEVAN</sequence>
<feature type="compositionally biased region" description="Polar residues" evidence="1">
    <location>
        <begin position="360"/>
        <end position="383"/>
    </location>
</feature>
<organism evidence="3">
    <name type="scientific">Caenorhabditis brenneri</name>
    <name type="common">Nematode worm</name>
    <dbReference type="NCBI Taxonomy" id="135651"/>
    <lineage>
        <taxon>Eukaryota</taxon>
        <taxon>Metazoa</taxon>
        <taxon>Ecdysozoa</taxon>
        <taxon>Nematoda</taxon>
        <taxon>Chromadorea</taxon>
        <taxon>Rhabditida</taxon>
        <taxon>Rhabditina</taxon>
        <taxon>Rhabditomorpha</taxon>
        <taxon>Rhabditoidea</taxon>
        <taxon>Rhabditidae</taxon>
        <taxon>Peloderinae</taxon>
        <taxon>Caenorhabditis</taxon>
    </lineage>
</organism>
<dbReference type="SUPFAM" id="SSF50729">
    <property type="entry name" value="PH domain-like"/>
    <property type="match status" value="1"/>
</dbReference>
<reference evidence="3" key="1">
    <citation type="submission" date="2011-07" db="EMBL/GenBank/DDBJ databases">
        <authorList>
            <consortium name="Caenorhabditis brenneri Sequencing and Analysis Consortium"/>
            <person name="Wilson R.K."/>
        </authorList>
    </citation>
    <scope>NUCLEOTIDE SEQUENCE [LARGE SCALE GENOMIC DNA]</scope>
    <source>
        <strain evidence="3">PB2801</strain>
    </source>
</reference>
<feature type="compositionally biased region" description="Polar residues" evidence="1">
    <location>
        <begin position="193"/>
        <end position="209"/>
    </location>
</feature>
<evidence type="ECO:0000313" key="3">
    <source>
        <dbReference type="Proteomes" id="UP000008068"/>
    </source>
</evidence>
<dbReference type="InterPro" id="IPR025574">
    <property type="entry name" value="Nucleoporin_FG_rpt"/>
</dbReference>
<dbReference type="AlphaFoldDB" id="G0NRG0"/>
<dbReference type="OrthoDB" id="10062131at2759"/>
<protein>
    <submittedName>
        <fullName evidence="2">CBN-NPP-16 protein</fullName>
    </submittedName>
</protein>
<dbReference type="eggNOG" id="KOG2724">
    <property type="taxonomic scope" value="Eukaryota"/>
</dbReference>
<evidence type="ECO:0000313" key="2">
    <source>
        <dbReference type="EMBL" id="EGT36213.1"/>
    </source>
</evidence>
<dbReference type="FunCoup" id="G0NRG0">
    <property type="interactions" value="616"/>
</dbReference>
<dbReference type="EMBL" id="GL379932">
    <property type="protein sequence ID" value="EGT36213.1"/>
    <property type="molecule type" value="Genomic_DNA"/>
</dbReference>
<dbReference type="InterPro" id="IPR053074">
    <property type="entry name" value="NPC_Nucleoporin"/>
</dbReference>
<feature type="region of interest" description="Disordered" evidence="1">
    <location>
        <begin position="252"/>
        <end position="406"/>
    </location>
</feature>
<dbReference type="STRING" id="135651.G0NRG0"/>
<dbReference type="Gene3D" id="2.30.29.30">
    <property type="entry name" value="Pleckstrin-homology domain (PH domain)/Phosphotyrosine-binding domain (PTB)"/>
    <property type="match status" value="1"/>
</dbReference>
<dbReference type="PANTHER" id="PTHR38697">
    <property type="entry name" value="NUCLEAR PORE COMPLEX PROTEIN SIMILAR TO S. CEREVISIAE NUP2 (EUROFUNG)"/>
    <property type="match status" value="1"/>
</dbReference>
<gene>
    <name evidence="2" type="primary">Cbn-npp-16</name>
    <name evidence="2" type="ORF">CAEBREN_17314</name>
</gene>
<name>G0NRG0_CAEBE</name>
<accession>G0NRG0</accession>
<dbReference type="FunFam" id="2.30.29.30:FF:000713">
    <property type="entry name" value="Nuclear Pore complex Protein"/>
    <property type="match status" value="1"/>
</dbReference>
<feature type="compositionally biased region" description="Basic and acidic residues" evidence="1">
    <location>
        <begin position="216"/>
        <end position="227"/>
    </location>
</feature>